<keyword evidence="2" id="KW-0677">Repeat</keyword>
<protein>
    <submittedName>
        <fullName evidence="4">LRRNT domain-containing protein</fullName>
    </submittedName>
</protein>
<evidence type="ECO:0000313" key="4">
    <source>
        <dbReference type="WBParaSite" id="Pan_g6579.t1"/>
    </source>
</evidence>
<sequence>MNNNKLGGSNLIFPELDLKNVSLSGNGLKTLCYNAFTNLKNVTIINLLNNNLTSVDLLIDGFATPAYNFTGLSTSIGEKQLKVDRNTKLTIKKYGACPKNCTCNCYEVTCVNTDLDNVISTVVDLKVAKFSIRDTPIRHIKKLPMLNVVVIELSHCELETIEENAFDNIPMLTNLTLDYNFLTEIPKLGKMKSLLKFSARKNKISKVSKQLLSHRVTHIDLSHNLLDNVDFLKPTNATLQRLDLSHNFIRRFVISNFSELTYVNLNGNLLGTEESVVLNNISKLEVLGLAENSIRHLNVLRISDTPIKKLRLNQNLLYSQLDFTNYTSLTVLDLDDNMLTTLPIMPANLEVLWLNDNQLKSSNVIFPPLKLEFIYLAGNHMDPLPFSAVVNLKNLKYVNLAENNFHDVNGLLLPPHQTSEPYGYASQMPYSVGWPYLESEIDGYYSQYSTPFG</sequence>
<name>A0A7E4W688_PANRE</name>
<dbReference type="InterPro" id="IPR050333">
    <property type="entry name" value="SLRP"/>
</dbReference>
<dbReference type="InterPro" id="IPR032675">
    <property type="entry name" value="LRR_dom_sf"/>
</dbReference>
<dbReference type="PANTHER" id="PTHR45712:SF22">
    <property type="entry name" value="INSULIN-LIKE GROWTH FACTOR-BINDING PROTEIN COMPLEX ACID LABILE SUBUNIT"/>
    <property type="match status" value="1"/>
</dbReference>
<dbReference type="PROSITE" id="PS51450">
    <property type="entry name" value="LRR"/>
    <property type="match status" value="2"/>
</dbReference>
<dbReference type="SMART" id="SM00365">
    <property type="entry name" value="LRR_SD22"/>
    <property type="match status" value="3"/>
</dbReference>
<evidence type="ECO:0000313" key="3">
    <source>
        <dbReference type="Proteomes" id="UP000492821"/>
    </source>
</evidence>
<accession>A0A7E4W688</accession>
<evidence type="ECO:0000256" key="2">
    <source>
        <dbReference type="ARBA" id="ARBA00022737"/>
    </source>
</evidence>
<proteinExistence type="predicted"/>
<dbReference type="Pfam" id="PF00560">
    <property type="entry name" value="LRR_1"/>
    <property type="match status" value="1"/>
</dbReference>
<dbReference type="InterPro" id="IPR001611">
    <property type="entry name" value="Leu-rich_rpt"/>
</dbReference>
<evidence type="ECO:0000256" key="1">
    <source>
        <dbReference type="ARBA" id="ARBA00022614"/>
    </source>
</evidence>
<dbReference type="Proteomes" id="UP000492821">
    <property type="component" value="Unassembled WGS sequence"/>
</dbReference>
<reference evidence="4" key="2">
    <citation type="submission" date="2020-10" db="UniProtKB">
        <authorList>
            <consortium name="WormBaseParasite"/>
        </authorList>
    </citation>
    <scope>IDENTIFICATION</scope>
</reference>
<keyword evidence="1" id="KW-0433">Leucine-rich repeat</keyword>
<reference evidence="3" key="1">
    <citation type="journal article" date="2013" name="Genetics">
        <title>The draft genome and transcriptome of Panagrellus redivivus are shaped by the harsh demands of a free-living lifestyle.</title>
        <authorList>
            <person name="Srinivasan J."/>
            <person name="Dillman A.R."/>
            <person name="Macchietto M.G."/>
            <person name="Heikkinen L."/>
            <person name="Lakso M."/>
            <person name="Fracchia K.M."/>
            <person name="Antoshechkin I."/>
            <person name="Mortazavi A."/>
            <person name="Wong G."/>
            <person name="Sternberg P.W."/>
        </authorList>
    </citation>
    <scope>NUCLEOTIDE SEQUENCE [LARGE SCALE GENOMIC DNA]</scope>
    <source>
        <strain evidence="3">MT8872</strain>
    </source>
</reference>
<keyword evidence="3" id="KW-1185">Reference proteome</keyword>
<dbReference type="Gene3D" id="3.80.10.10">
    <property type="entry name" value="Ribonuclease Inhibitor"/>
    <property type="match status" value="2"/>
</dbReference>
<dbReference type="PANTHER" id="PTHR45712">
    <property type="entry name" value="AGAP008170-PA"/>
    <property type="match status" value="1"/>
</dbReference>
<dbReference type="WBParaSite" id="Pan_g6579.t1">
    <property type="protein sequence ID" value="Pan_g6579.t1"/>
    <property type="gene ID" value="Pan_g6579"/>
</dbReference>
<dbReference type="AlphaFoldDB" id="A0A7E4W688"/>
<organism evidence="3 4">
    <name type="scientific">Panagrellus redivivus</name>
    <name type="common">Microworm</name>
    <dbReference type="NCBI Taxonomy" id="6233"/>
    <lineage>
        <taxon>Eukaryota</taxon>
        <taxon>Metazoa</taxon>
        <taxon>Ecdysozoa</taxon>
        <taxon>Nematoda</taxon>
        <taxon>Chromadorea</taxon>
        <taxon>Rhabditida</taxon>
        <taxon>Tylenchina</taxon>
        <taxon>Panagrolaimomorpha</taxon>
        <taxon>Panagrolaimoidea</taxon>
        <taxon>Panagrolaimidae</taxon>
        <taxon>Panagrellus</taxon>
    </lineage>
</organism>
<dbReference type="SUPFAM" id="SSF52058">
    <property type="entry name" value="L domain-like"/>
    <property type="match status" value="1"/>
</dbReference>